<accession>A0A5S4YXQ9</accession>
<organism evidence="2 3">
    <name type="scientific">Bradyrhizobium hipponense</name>
    <dbReference type="NCBI Taxonomy" id="2605638"/>
    <lineage>
        <taxon>Bacteria</taxon>
        <taxon>Pseudomonadati</taxon>
        <taxon>Pseudomonadota</taxon>
        <taxon>Alphaproteobacteria</taxon>
        <taxon>Hyphomicrobiales</taxon>
        <taxon>Nitrobacteraceae</taxon>
        <taxon>Bradyrhizobium</taxon>
    </lineage>
</organism>
<comment type="caution">
    <text evidence="2">The sequence shown here is derived from an EMBL/GenBank/DDBJ whole genome shotgun (WGS) entry which is preliminary data.</text>
</comment>
<dbReference type="EMBL" id="VSTH01000007">
    <property type="protein sequence ID" value="TYO68397.1"/>
    <property type="molecule type" value="Genomic_DNA"/>
</dbReference>
<sequence>MIKPCGFAASIAIGILCALCVPSSYAAAYLLSSNAADAESRIVVDLQNKTLDTTNLAPEVPAKTLAALNGAPPLAKAVLQSALKKICPVLSVDNDYGRQYAFRSIHALGKIDWIVSASAASPETITSISFLLLNTGKPPAILPILPPGGETSILPSVEMGCSNEEERRAAEQEIKQACEELGGSCTLKVK</sequence>
<name>A0A5S4YXQ9_9BRAD</name>
<evidence type="ECO:0000313" key="3">
    <source>
        <dbReference type="Proteomes" id="UP000324797"/>
    </source>
</evidence>
<feature type="signal peptide" evidence="1">
    <location>
        <begin position="1"/>
        <end position="26"/>
    </location>
</feature>
<evidence type="ECO:0000313" key="2">
    <source>
        <dbReference type="EMBL" id="TYO68397.1"/>
    </source>
</evidence>
<keyword evidence="3" id="KW-1185">Reference proteome</keyword>
<dbReference type="Proteomes" id="UP000324797">
    <property type="component" value="Unassembled WGS sequence"/>
</dbReference>
<reference evidence="2 3" key="1">
    <citation type="submission" date="2019-08" db="EMBL/GenBank/DDBJ databases">
        <title>Bradyrhizobium hipponensis sp. nov., a rhizobium isolated from a Lupinus angustifolius root nodule in Tunisia.</title>
        <authorList>
            <person name="Off K."/>
            <person name="Rejili M."/>
            <person name="Mars M."/>
            <person name="Brachmann A."/>
            <person name="Marin M."/>
        </authorList>
    </citation>
    <scope>NUCLEOTIDE SEQUENCE [LARGE SCALE GENOMIC DNA]</scope>
    <source>
        <strain evidence="3">aSej3</strain>
    </source>
</reference>
<feature type="chain" id="PRO_5024395436" evidence="1">
    <location>
        <begin position="27"/>
        <end position="190"/>
    </location>
</feature>
<dbReference type="RefSeq" id="WP_148736805.1">
    <property type="nucleotide sequence ID" value="NZ_VSTH01000007.1"/>
</dbReference>
<protein>
    <submittedName>
        <fullName evidence="2">Uncharacterized protein</fullName>
    </submittedName>
</protein>
<keyword evidence="1" id="KW-0732">Signal</keyword>
<gene>
    <name evidence="2" type="ORF">FXV83_00770</name>
</gene>
<evidence type="ECO:0000256" key="1">
    <source>
        <dbReference type="SAM" id="SignalP"/>
    </source>
</evidence>
<dbReference type="AlphaFoldDB" id="A0A5S4YXQ9"/>
<proteinExistence type="predicted"/>